<evidence type="ECO:0000256" key="1">
    <source>
        <dbReference type="SAM" id="Coils"/>
    </source>
</evidence>
<dbReference type="Proteomes" id="UP001151760">
    <property type="component" value="Unassembled WGS sequence"/>
</dbReference>
<keyword evidence="1" id="KW-0175">Coiled coil</keyword>
<evidence type="ECO:0008006" key="4">
    <source>
        <dbReference type="Google" id="ProtNLM"/>
    </source>
</evidence>
<protein>
    <recommendedName>
        <fullName evidence="4">FRIGIDA-like protein</fullName>
    </recommendedName>
</protein>
<evidence type="ECO:0000313" key="2">
    <source>
        <dbReference type="EMBL" id="GJT62361.1"/>
    </source>
</evidence>
<accession>A0ABQ5FG13</accession>
<reference evidence="2" key="2">
    <citation type="submission" date="2022-01" db="EMBL/GenBank/DDBJ databases">
        <authorList>
            <person name="Yamashiro T."/>
            <person name="Shiraishi A."/>
            <person name="Satake H."/>
            <person name="Nakayama K."/>
        </authorList>
    </citation>
    <scope>NUCLEOTIDE SEQUENCE</scope>
</reference>
<organism evidence="2 3">
    <name type="scientific">Tanacetum coccineum</name>
    <dbReference type="NCBI Taxonomy" id="301880"/>
    <lineage>
        <taxon>Eukaryota</taxon>
        <taxon>Viridiplantae</taxon>
        <taxon>Streptophyta</taxon>
        <taxon>Embryophyta</taxon>
        <taxon>Tracheophyta</taxon>
        <taxon>Spermatophyta</taxon>
        <taxon>Magnoliopsida</taxon>
        <taxon>eudicotyledons</taxon>
        <taxon>Gunneridae</taxon>
        <taxon>Pentapetalae</taxon>
        <taxon>asterids</taxon>
        <taxon>campanulids</taxon>
        <taxon>Asterales</taxon>
        <taxon>Asteraceae</taxon>
        <taxon>Asteroideae</taxon>
        <taxon>Anthemideae</taxon>
        <taxon>Anthemidinae</taxon>
        <taxon>Tanacetum</taxon>
    </lineage>
</organism>
<gene>
    <name evidence="2" type="ORF">Tco_1005894</name>
</gene>
<comment type="caution">
    <text evidence="2">The sequence shown here is derived from an EMBL/GenBank/DDBJ whole genome shotgun (WGS) entry which is preliminary data.</text>
</comment>
<keyword evidence="3" id="KW-1185">Reference proteome</keyword>
<sequence length="462" mass="51574">MVDEFAPPKFFTSVRGMEHDQLFTEFNVGAARQISLNVEVRMRAKYNVQEKRRLESVVKRQGELLKAIRLRTEASNFEAVEKSLRDEMNALKECNAILEKEQNALDVKVTELETSAAGKERELTDLNALITSVKSQNDNLVDRVHELETSSSKLQEKVTVYENCMDQLEKFQDDQMKVVNDKFDKMYTDFVEMTLHLEEKFYPRLFTTVSGRRWLLTHGMELAIVKFLNSPEYLFALRAAIGKAIEKGMQDGLSAGIVHGREGRVLTDVAAHNPFAEVDYTYALQHIRSVNFSLLAELISNKDASVKIVMDILRLEDPLAKKLGLNELQPNVDQLMVPIHRSLDKVVLGATALTLALDVSSFRVRRIRENIANQRSALRDVFVPLAEPFFAAVLTGTEGTSDIVSTTANTNTALSTTFASASSIAPISVDDYEVVGADDQAVAGGNAAFFPNVDDAELNIPH</sequence>
<proteinExistence type="predicted"/>
<reference evidence="2" key="1">
    <citation type="journal article" date="2022" name="Int. J. Mol. Sci.">
        <title>Draft Genome of Tanacetum Coccineum: Genomic Comparison of Closely Related Tanacetum-Family Plants.</title>
        <authorList>
            <person name="Yamashiro T."/>
            <person name="Shiraishi A."/>
            <person name="Nakayama K."/>
            <person name="Satake H."/>
        </authorList>
    </citation>
    <scope>NUCLEOTIDE SEQUENCE</scope>
</reference>
<name>A0ABQ5FG13_9ASTR</name>
<feature type="coiled-coil region" evidence="1">
    <location>
        <begin position="81"/>
        <end position="157"/>
    </location>
</feature>
<evidence type="ECO:0000313" key="3">
    <source>
        <dbReference type="Proteomes" id="UP001151760"/>
    </source>
</evidence>
<dbReference type="EMBL" id="BQNB010017370">
    <property type="protein sequence ID" value="GJT62361.1"/>
    <property type="molecule type" value="Genomic_DNA"/>
</dbReference>